<evidence type="ECO:0000313" key="1">
    <source>
        <dbReference type="EMBL" id="SDI29119.1"/>
    </source>
</evidence>
<dbReference type="Proteomes" id="UP000198607">
    <property type="component" value="Unassembled WGS sequence"/>
</dbReference>
<dbReference type="CDD" id="cd10441">
    <property type="entry name" value="GIY-YIG_COG1833"/>
    <property type="match status" value="1"/>
</dbReference>
<dbReference type="OrthoDB" id="9811593at2"/>
<keyword evidence="1" id="KW-0255">Endonuclease</keyword>
<reference evidence="1 2" key="1">
    <citation type="submission" date="2016-10" db="EMBL/GenBank/DDBJ databases">
        <authorList>
            <person name="de Groot N.N."/>
        </authorList>
    </citation>
    <scope>NUCLEOTIDE SEQUENCE [LARGE SCALE GENOMIC DNA]</scope>
    <source>
        <strain evidence="1 2">DSM 5885</strain>
    </source>
</reference>
<dbReference type="EMBL" id="FNCY01000016">
    <property type="protein sequence ID" value="SDI29119.1"/>
    <property type="molecule type" value="Genomic_DNA"/>
</dbReference>
<dbReference type="AlphaFoldDB" id="A0A1G8JCX8"/>
<keyword evidence="1" id="KW-0378">Hydrolase</keyword>
<proteinExistence type="predicted"/>
<name>A0A1G8JCX8_9RHOO</name>
<dbReference type="PANTHER" id="PTHR37460">
    <property type="entry name" value="ENDONUCLEASE III"/>
    <property type="match status" value="1"/>
</dbReference>
<dbReference type="STRING" id="83767.SAMN05660652_03178"/>
<keyword evidence="2" id="KW-1185">Reference proteome</keyword>
<sequence length="158" mass="17563">MSGATIPSAAADAPFGEARTYQLLIRVARPLTVTVGRFGTFDFPAGWYVYTGSAKRNLEARVRRHLSAHKTLRWHIDYLLAQPGVAVREVRRFAEPECALNQRQTGDILIPGFGASDCRAGCGSHLKRLPSRLSFRAYFGRDRGPRRFVAGCSARRGR</sequence>
<dbReference type="Pfam" id="PF01986">
    <property type="entry name" value="DUF123"/>
    <property type="match status" value="1"/>
</dbReference>
<organism evidence="1 2">
    <name type="scientific">Propionivibrio dicarboxylicus</name>
    <dbReference type="NCBI Taxonomy" id="83767"/>
    <lineage>
        <taxon>Bacteria</taxon>
        <taxon>Pseudomonadati</taxon>
        <taxon>Pseudomonadota</taxon>
        <taxon>Betaproteobacteria</taxon>
        <taxon>Rhodocyclales</taxon>
        <taxon>Rhodocyclaceae</taxon>
        <taxon>Propionivibrio</taxon>
    </lineage>
</organism>
<gene>
    <name evidence="1" type="ORF">SAMN05660652_03178</name>
</gene>
<dbReference type="RefSeq" id="WP_091938921.1">
    <property type="nucleotide sequence ID" value="NZ_FNCY01000016.1"/>
</dbReference>
<dbReference type="PANTHER" id="PTHR37460:SF1">
    <property type="entry name" value="ENDONUCLEASE III"/>
    <property type="match status" value="1"/>
</dbReference>
<accession>A0A1G8JCX8</accession>
<protein>
    <submittedName>
        <fullName evidence="1">Uri superfamily endonuclease</fullName>
    </submittedName>
</protein>
<dbReference type="GO" id="GO:0004519">
    <property type="term" value="F:endonuclease activity"/>
    <property type="evidence" value="ECO:0007669"/>
    <property type="project" value="UniProtKB-KW"/>
</dbReference>
<keyword evidence="1" id="KW-0540">Nuclease</keyword>
<evidence type="ECO:0000313" key="2">
    <source>
        <dbReference type="Proteomes" id="UP000198607"/>
    </source>
</evidence>
<dbReference type="InterPro" id="IPR002837">
    <property type="entry name" value="DUF123"/>
</dbReference>